<evidence type="ECO:0000256" key="1">
    <source>
        <dbReference type="ARBA" id="ARBA00022490"/>
    </source>
</evidence>
<dbReference type="PANTHER" id="PTHR20426:SF0">
    <property type="entry name" value="18S RRNA AMINOCARBOXYPROPYLTRANSFERASE"/>
    <property type="match status" value="1"/>
</dbReference>
<dbReference type="AlphaFoldDB" id="A0A914KPY1"/>
<evidence type="ECO:0000313" key="9">
    <source>
        <dbReference type="WBParaSite" id="Minc3s00070g03498"/>
    </source>
</evidence>
<proteinExistence type="predicted"/>
<evidence type="ECO:0000256" key="4">
    <source>
        <dbReference type="ARBA" id="ARBA00022679"/>
    </source>
</evidence>
<evidence type="ECO:0000256" key="5">
    <source>
        <dbReference type="ARBA" id="ARBA00022691"/>
    </source>
</evidence>
<keyword evidence="8" id="KW-1185">Reference proteome</keyword>
<keyword evidence="1" id="KW-0963">Cytoplasm</keyword>
<dbReference type="GO" id="GO:0030490">
    <property type="term" value="P:maturation of SSU-rRNA"/>
    <property type="evidence" value="ECO:0007669"/>
    <property type="project" value="TreeGrafter"/>
</dbReference>
<feature type="domain" description="RNase L inhibitor RLI-like possible metal-binding" evidence="7">
    <location>
        <begin position="1"/>
        <end position="31"/>
    </location>
</feature>
<evidence type="ECO:0000256" key="2">
    <source>
        <dbReference type="ARBA" id="ARBA00022517"/>
    </source>
</evidence>
<dbReference type="Proteomes" id="UP000887563">
    <property type="component" value="Unplaced"/>
</dbReference>
<keyword evidence="5" id="KW-0949">S-adenosyl-L-methionine</keyword>
<dbReference type="Pfam" id="PF04034">
    <property type="entry name" value="Ribo_biogen_C"/>
    <property type="match status" value="1"/>
</dbReference>
<organism evidence="8 9">
    <name type="scientific">Meloidogyne incognita</name>
    <name type="common">Southern root-knot nematode worm</name>
    <name type="synonym">Oxyuris incognita</name>
    <dbReference type="NCBI Taxonomy" id="6306"/>
    <lineage>
        <taxon>Eukaryota</taxon>
        <taxon>Metazoa</taxon>
        <taxon>Ecdysozoa</taxon>
        <taxon>Nematoda</taxon>
        <taxon>Chromadorea</taxon>
        <taxon>Rhabditida</taxon>
        <taxon>Tylenchina</taxon>
        <taxon>Tylenchomorpha</taxon>
        <taxon>Tylenchoidea</taxon>
        <taxon>Meloidogynidae</taxon>
        <taxon>Meloidogyninae</taxon>
        <taxon>Meloidogyne</taxon>
        <taxon>Meloidogyne incognita group</taxon>
    </lineage>
</organism>
<evidence type="ECO:0000259" key="7">
    <source>
        <dbReference type="Pfam" id="PF04068"/>
    </source>
</evidence>
<dbReference type="Pfam" id="PF04068">
    <property type="entry name" value="Fer4_RLI"/>
    <property type="match status" value="1"/>
</dbReference>
<keyword evidence="3" id="KW-0698">rRNA processing</keyword>
<evidence type="ECO:0000259" key="6">
    <source>
        <dbReference type="Pfam" id="PF04034"/>
    </source>
</evidence>
<dbReference type="InterPro" id="IPR022968">
    <property type="entry name" value="Tsr3-like"/>
</dbReference>
<reference evidence="9" key="1">
    <citation type="submission" date="2022-11" db="UniProtKB">
        <authorList>
            <consortium name="WormBaseParasite"/>
        </authorList>
    </citation>
    <scope>IDENTIFICATION</scope>
</reference>
<dbReference type="PANTHER" id="PTHR20426">
    <property type="entry name" value="RIBOSOME BIOGENESIS PROTEIN TSR3 HOMOLOG"/>
    <property type="match status" value="1"/>
</dbReference>
<sequence>MFDFGQCDPKRCSGRKLCRLGFIRQQKIGQRFPGILLTPTATSTLSPSDSKTILFKGLAVVDCSWNQVDKTAFHRAKQQDILLDIFGTSSLVDNDAEPPRQLDYLNEDDSEDDEFDAQLEMIKQMFLFKSGVTNGTIDLDTNLTLKDGTLIYDLDLATMEDKPWRKPLASTSFFIFYSQSDR</sequence>
<name>A0A914KPY1_MELIC</name>
<feature type="domain" description="16S/18S rRNA aminocarboxypropyltransferase Tsr3 C-terminal" evidence="6">
    <location>
        <begin position="35"/>
        <end position="78"/>
    </location>
</feature>
<keyword evidence="4" id="KW-0808">Transferase</keyword>
<dbReference type="InterPro" id="IPR007209">
    <property type="entry name" value="RNaseL-inhib-like_metal-bd_dom"/>
</dbReference>
<dbReference type="WBParaSite" id="Minc3s00070g03498">
    <property type="protein sequence ID" value="Minc3s00070g03498"/>
    <property type="gene ID" value="Minc3s00070g03498"/>
</dbReference>
<evidence type="ECO:0000256" key="3">
    <source>
        <dbReference type="ARBA" id="ARBA00022552"/>
    </source>
</evidence>
<accession>A0A914KPY1</accession>
<keyword evidence="2" id="KW-0690">Ribosome biogenesis</keyword>
<protein>
    <submittedName>
        <fullName evidence="9">Uncharacterized protein</fullName>
    </submittedName>
</protein>
<dbReference type="GO" id="GO:0106388">
    <property type="term" value="F:rRNA small subunit aminocarboxypropyltransferase activity"/>
    <property type="evidence" value="ECO:0007669"/>
    <property type="project" value="InterPro"/>
</dbReference>
<dbReference type="InterPro" id="IPR007177">
    <property type="entry name" value="Tsr3_C"/>
</dbReference>
<evidence type="ECO:0000313" key="8">
    <source>
        <dbReference type="Proteomes" id="UP000887563"/>
    </source>
</evidence>